<keyword evidence="2" id="KW-1185">Reference proteome</keyword>
<dbReference type="OrthoDB" id="956078at2"/>
<dbReference type="HOGENOM" id="CLU_1585149_0_0_10"/>
<evidence type="ECO:0000313" key="1">
    <source>
        <dbReference type="EMBL" id="EHQ30070.1"/>
    </source>
</evidence>
<dbReference type="Proteomes" id="UP000002774">
    <property type="component" value="Chromosome"/>
</dbReference>
<protein>
    <recommendedName>
        <fullName evidence="3">N-acetyltransferase domain-containing protein</fullName>
    </recommendedName>
</protein>
<gene>
    <name evidence="1" type="ORF">Mucpa_6011</name>
</gene>
<evidence type="ECO:0000313" key="2">
    <source>
        <dbReference type="Proteomes" id="UP000002774"/>
    </source>
</evidence>
<dbReference type="AlphaFoldDB" id="H1YB37"/>
<dbReference type="STRING" id="714943.Mucpa_6011"/>
<dbReference type="RefSeq" id="WP_008511584.1">
    <property type="nucleotide sequence ID" value="NZ_CM001403.1"/>
</dbReference>
<evidence type="ECO:0008006" key="3">
    <source>
        <dbReference type="Google" id="ProtNLM"/>
    </source>
</evidence>
<name>H1YB37_9SPHI</name>
<organism evidence="1 2">
    <name type="scientific">Mucilaginibacter paludis DSM 18603</name>
    <dbReference type="NCBI Taxonomy" id="714943"/>
    <lineage>
        <taxon>Bacteria</taxon>
        <taxon>Pseudomonadati</taxon>
        <taxon>Bacteroidota</taxon>
        <taxon>Sphingobacteriia</taxon>
        <taxon>Sphingobacteriales</taxon>
        <taxon>Sphingobacteriaceae</taxon>
        <taxon>Mucilaginibacter</taxon>
    </lineage>
</organism>
<accession>H1YB37</accession>
<proteinExistence type="predicted"/>
<dbReference type="eggNOG" id="ENOG5032T7H">
    <property type="taxonomic scope" value="Bacteria"/>
</dbReference>
<sequence>MKVKIIKVITAEEVVALIKKGTVAEMPSIQQGWRFNFDKELKKLKNATGYLLVTEESPDIIEGCMIFQLIDKKAPYMAFVEVAPHNKKDNRKYERVAGCLIAYAYQLSITQGWEHFKGYLQFDVLEQNKEDETKLMSIYSSKYHAKRVGQTTTMVIVDEDGEELVAEYLQAPK</sequence>
<reference evidence="1" key="1">
    <citation type="submission" date="2011-09" db="EMBL/GenBank/DDBJ databases">
        <title>The permanent draft genome of Mucilaginibacter paludis DSM 18603.</title>
        <authorList>
            <consortium name="US DOE Joint Genome Institute (JGI-PGF)"/>
            <person name="Lucas S."/>
            <person name="Han J."/>
            <person name="Lapidus A."/>
            <person name="Bruce D."/>
            <person name="Goodwin L."/>
            <person name="Pitluck S."/>
            <person name="Peters L."/>
            <person name="Kyrpides N."/>
            <person name="Mavromatis K."/>
            <person name="Ivanova N."/>
            <person name="Mikhailova N."/>
            <person name="Held B."/>
            <person name="Detter J.C."/>
            <person name="Tapia R."/>
            <person name="Han C."/>
            <person name="Land M."/>
            <person name="Hauser L."/>
            <person name="Markowitz V."/>
            <person name="Cheng J.-F."/>
            <person name="Hugenholtz P."/>
            <person name="Woyke T."/>
            <person name="Wu D."/>
            <person name="Tindall B."/>
            <person name="Brambilla E."/>
            <person name="Klenk H.-P."/>
            <person name="Eisen J.A."/>
        </authorList>
    </citation>
    <scope>NUCLEOTIDE SEQUENCE [LARGE SCALE GENOMIC DNA]</scope>
    <source>
        <strain evidence="1">DSM 18603</strain>
    </source>
</reference>
<dbReference type="EMBL" id="CM001403">
    <property type="protein sequence ID" value="EHQ30070.1"/>
    <property type="molecule type" value="Genomic_DNA"/>
</dbReference>